<dbReference type="AlphaFoldDB" id="A0A0K9PZK3"/>
<keyword evidence="3" id="KW-1185">Reference proteome</keyword>
<evidence type="ECO:0000313" key="2">
    <source>
        <dbReference type="EMBL" id="KMZ73620.1"/>
    </source>
</evidence>
<dbReference type="OrthoDB" id="1033024at2759"/>
<dbReference type="EMBL" id="LFYR01000562">
    <property type="protein sequence ID" value="KMZ73620.1"/>
    <property type="molecule type" value="Genomic_DNA"/>
</dbReference>
<dbReference type="STRING" id="29655.A0A0K9PZK3"/>
<reference evidence="3" key="1">
    <citation type="journal article" date="2016" name="Nature">
        <title>The genome of the seagrass Zostera marina reveals angiosperm adaptation to the sea.</title>
        <authorList>
            <person name="Olsen J.L."/>
            <person name="Rouze P."/>
            <person name="Verhelst B."/>
            <person name="Lin Y.-C."/>
            <person name="Bayer T."/>
            <person name="Collen J."/>
            <person name="Dattolo E."/>
            <person name="De Paoli E."/>
            <person name="Dittami S."/>
            <person name="Maumus F."/>
            <person name="Michel G."/>
            <person name="Kersting A."/>
            <person name="Lauritano C."/>
            <person name="Lohaus R."/>
            <person name="Toepel M."/>
            <person name="Tonon T."/>
            <person name="Vanneste K."/>
            <person name="Amirebrahimi M."/>
            <person name="Brakel J."/>
            <person name="Bostroem C."/>
            <person name="Chovatia M."/>
            <person name="Grimwood J."/>
            <person name="Jenkins J.W."/>
            <person name="Jueterbock A."/>
            <person name="Mraz A."/>
            <person name="Stam W.T."/>
            <person name="Tice H."/>
            <person name="Bornberg-Bauer E."/>
            <person name="Green P.J."/>
            <person name="Pearson G.A."/>
            <person name="Procaccini G."/>
            <person name="Duarte C.M."/>
            <person name="Schmutz J."/>
            <person name="Reusch T.B.H."/>
            <person name="Van de Peer Y."/>
        </authorList>
    </citation>
    <scope>NUCLEOTIDE SEQUENCE [LARGE SCALE GENOMIC DNA]</scope>
    <source>
        <strain evidence="3">cv. Finnish</strain>
    </source>
</reference>
<sequence>MIMQQLLPIPLRRSTHPKVTSVLVDICKYFNVICSKAIVVEDMERLEKSIVITLCNLEKIFPPIFFTIMIHLVVHLASEVKVAGPVHYRWMHPIERYLLTLKKYVRTRSHPEGSIAEKYLADESMTFCSRFLHNVETNSNRTERYIDGYYGASTHTSLTKFEHGQVHRYIIFNLDIIEIFRNLHIEDLKQSGSTFGYRRVNKRLNKLWRSAYNSLLDKYNNKDLTVEEVMRTLPDYIIKEQFLKKLIERRSPRGLIRIN</sequence>
<dbReference type="Pfam" id="PF13960">
    <property type="entry name" value="DUF4218"/>
    <property type="match status" value="1"/>
</dbReference>
<proteinExistence type="predicted"/>
<organism evidence="2 3">
    <name type="scientific">Zostera marina</name>
    <name type="common">Eelgrass</name>
    <dbReference type="NCBI Taxonomy" id="29655"/>
    <lineage>
        <taxon>Eukaryota</taxon>
        <taxon>Viridiplantae</taxon>
        <taxon>Streptophyta</taxon>
        <taxon>Embryophyta</taxon>
        <taxon>Tracheophyta</taxon>
        <taxon>Spermatophyta</taxon>
        <taxon>Magnoliopsida</taxon>
        <taxon>Liliopsida</taxon>
        <taxon>Zosteraceae</taxon>
        <taxon>Zostera</taxon>
    </lineage>
</organism>
<dbReference type="InterPro" id="IPR025452">
    <property type="entry name" value="DUF4218"/>
</dbReference>
<evidence type="ECO:0000259" key="1">
    <source>
        <dbReference type="Pfam" id="PF13960"/>
    </source>
</evidence>
<protein>
    <recommendedName>
        <fullName evidence="1">DUF4218 domain-containing protein</fullName>
    </recommendedName>
</protein>
<dbReference type="PANTHER" id="PTHR48258:SF14">
    <property type="entry name" value="OS02G0583300 PROTEIN"/>
    <property type="match status" value="1"/>
</dbReference>
<gene>
    <name evidence="2" type="ORF">ZOSMA_145G00100</name>
</gene>
<name>A0A0K9PZK3_ZOSMR</name>
<accession>A0A0K9PZK3</accession>
<dbReference type="Proteomes" id="UP000036987">
    <property type="component" value="Unassembled WGS sequence"/>
</dbReference>
<evidence type="ECO:0000313" key="3">
    <source>
        <dbReference type="Proteomes" id="UP000036987"/>
    </source>
</evidence>
<dbReference type="PANTHER" id="PTHR48258">
    <property type="entry name" value="DUF4218 DOMAIN-CONTAINING PROTEIN-RELATED"/>
    <property type="match status" value="1"/>
</dbReference>
<feature type="domain" description="DUF4218" evidence="1">
    <location>
        <begin position="33"/>
        <end position="144"/>
    </location>
</feature>
<comment type="caution">
    <text evidence="2">The sequence shown here is derived from an EMBL/GenBank/DDBJ whole genome shotgun (WGS) entry which is preliminary data.</text>
</comment>